<evidence type="ECO:0000256" key="1">
    <source>
        <dbReference type="SAM" id="MobiDB-lite"/>
    </source>
</evidence>
<gene>
    <name evidence="2" type="ORF">E2C01_007974</name>
</gene>
<dbReference type="AlphaFoldDB" id="A0A5B7D0E3"/>
<dbReference type="Proteomes" id="UP000324222">
    <property type="component" value="Unassembled WGS sequence"/>
</dbReference>
<comment type="caution">
    <text evidence="2">The sequence shown here is derived from an EMBL/GenBank/DDBJ whole genome shotgun (WGS) entry which is preliminary data.</text>
</comment>
<keyword evidence="3" id="KW-1185">Reference proteome</keyword>
<name>A0A5B7D0E3_PORTR</name>
<protein>
    <submittedName>
        <fullName evidence="2">Uncharacterized protein</fullName>
    </submittedName>
</protein>
<reference evidence="2 3" key="1">
    <citation type="submission" date="2019-05" db="EMBL/GenBank/DDBJ databases">
        <title>Another draft genome of Portunus trituberculatus and its Hox gene families provides insights of decapod evolution.</title>
        <authorList>
            <person name="Jeong J.-H."/>
            <person name="Song I."/>
            <person name="Kim S."/>
            <person name="Choi T."/>
            <person name="Kim D."/>
            <person name="Ryu S."/>
            <person name="Kim W."/>
        </authorList>
    </citation>
    <scope>NUCLEOTIDE SEQUENCE [LARGE SCALE GENOMIC DNA]</scope>
    <source>
        <tissue evidence="2">Muscle</tissue>
    </source>
</reference>
<evidence type="ECO:0000313" key="3">
    <source>
        <dbReference type="Proteomes" id="UP000324222"/>
    </source>
</evidence>
<evidence type="ECO:0000313" key="2">
    <source>
        <dbReference type="EMBL" id="MPC15190.1"/>
    </source>
</evidence>
<organism evidence="2 3">
    <name type="scientific">Portunus trituberculatus</name>
    <name type="common">Swimming crab</name>
    <name type="synonym">Neptunus trituberculatus</name>
    <dbReference type="NCBI Taxonomy" id="210409"/>
    <lineage>
        <taxon>Eukaryota</taxon>
        <taxon>Metazoa</taxon>
        <taxon>Ecdysozoa</taxon>
        <taxon>Arthropoda</taxon>
        <taxon>Crustacea</taxon>
        <taxon>Multicrustacea</taxon>
        <taxon>Malacostraca</taxon>
        <taxon>Eumalacostraca</taxon>
        <taxon>Eucarida</taxon>
        <taxon>Decapoda</taxon>
        <taxon>Pleocyemata</taxon>
        <taxon>Brachyura</taxon>
        <taxon>Eubrachyura</taxon>
        <taxon>Portunoidea</taxon>
        <taxon>Portunidae</taxon>
        <taxon>Portuninae</taxon>
        <taxon>Portunus</taxon>
    </lineage>
</organism>
<feature type="region of interest" description="Disordered" evidence="1">
    <location>
        <begin position="1"/>
        <end position="33"/>
    </location>
</feature>
<sequence length="163" mass="18522">MEREYLIAGNSSRDELHRGSGSRHNTRTPPQLEEVTQRQHTSRIGVTKKPLQVQCMTDKTVTPMLEVALEALWNNHTIGLRFTDPAYSQHFNRLHSELAASLRNSLASPRQIGQVRTESQIVVIFHESKDLTRQNTTLSPTAAGRGSHQTVSIARWKHNFPKY</sequence>
<dbReference type="EMBL" id="VSRR010000407">
    <property type="protein sequence ID" value="MPC15190.1"/>
    <property type="molecule type" value="Genomic_DNA"/>
</dbReference>
<proteinExistence type="predicted"/>
<accession>A0A5B7D0E3</accession>